<dbReference type="Gene3D" id="2.130.10.10">
    <property type="entry name" value="YVTN repeat-like/Quinoprotein amine dehydrogenase"/>
    <property type="match status" value="1"/>
</dbReference>
<name>A0A9X2NCR9_9PSEU</name>
<organism evidence="1 2">
    <name type="scientific">Amycolatopsis iheyensis</name>
    <dbReference type="NCBI Taxonomy" id="2945988"/>
    <lineage>
        <taxon>Bacteria</taxon>
        <taxon>Bacillati</taxon>
        <taxon>Actinomycetota</taxon>
        <taxon>Actinomycetes</taxon>
        <taxon>Pseudonocardiales</taxon>
        <taxon>Pseudonocardiaceae</taxon>
        <taxon>Amycolatopsis</taxon>
    </lineage>
</organism>
<dbReference type="SUPFAM" id="SSF63829">
    <property type="entry name" value="Calcium-dependent phosphotriesterase"/>
    <property type="match status" value="1"/>
</dbReference>
<accession>A0A9X2NCR9</accession>
<evidence type="ECO:0000313" key="2">
    <source>
        <dbReference type="Proteomes" id="UP001144096"/>
    </source>
</evidence>
<dbReference type="EMBL" id="JAMXQV010000009">
    <property type="protein sequence ID" value="MCR6484881.1"/>
    <property type="molecule type" value="Genomic_DNA"/>
</dbReference>
<dbReference type="Proteomes" id="UP001144096">
    <property type="component" value="Unassembled WGS sequence"/>
</dbReference>
<dbReference type="InterPro" id="IPR015943">
    <property type="entry name" value="WD40/YVTN_repeat-like_dom_sf"/>
</dbReference>
<dbReference type="RefSeq" id="WP_257921500.1">
    <property type="nucleotide sequence ID" value="NZ_JAMXQV010000009.1"/>
</dbReference>
<gene>
    <name evidence="1" type="ORF">M8542_18795</name>
</gene>
<sequence>MTFETISRVPVGFPVERVLPHPRLPLLACFDAGRPAVHVLDREGGRLAAVGADLAEYAPAAPWTWHRRQPAAAWHPDEPLLVVANEAEARRWTPAGLSTVDKPAGAAYRSLAFGPDGALWASPSARYEFPAWERADVVDPASGAVGSAPLWDTGVATHPAGGLVATLRSNQGASLVLFAEPGGTLRDRALILDADGYETPVFSADGRRFAIRGNAYENSLEVFEFPSLRRILATTLGRPYPGYDEVDDEWLAESRSWSDHNIAYEARLWIGTPAGTLVEVDVDGEEAVEHELAGGPVTALAAGAPGELVAAAGAELVFLTVPTGEPDAAPVAEFLAATAEAPAGETEFRRFDGTREWDTDDLAEVMTAEPADLTWLQLQAAMNTARRDRGV</sequence>
<keyword evidence="2" id="KW-1185">Reference proteome</keyword>
<evidence type="ECO:0000313" key="1">
    <source>
        <dbReference type="EMBL" id="MCR6484881.1"/>
    </source>
</evidence>
<proteinExistence type="predicted"/>
<reference evidence="1" key="1">
    <citation type="submission" date="2022-06" db="EMBL/GenBank/DDBJ databases">
        <title>Amycolatopsis iheyaensis sp. nov., a new species of the genus Amycolatopsis isolated from soil in Iheya island, Japan.</title>
        <authorList>
            <person name="Ngamcharungchit C."/>
            <person name="Kanto H."/>
            <person name="Take A."/>
            <person name="Intra B."/>
            <person name="Matsumoto A."/>
            <person name="Panbangred W."/>
            <person name="Inahashi Y."/>
        </authorList>
    </citation>
    <scope>NUCLEOTIDE SEQUENCE</scope>
    <source>
        <strain evidence="1">OK19-0408</strain>
    </source>
</reference>
<dbReference type="AlphaFoldDB" id="A0A9X2NCR9"/>
<protein>
    <submittedName>
        <fullName evidence="1">Uncharacterized protein</fullName>
    </submittedName>
</protein>
<comment type="caution">
    <text evidence="1">The sequence shown here is derived from an EMBL/GenBank/DDBJ whole genome shotgun (WGS) entry which is preliminary data.</text>
</comment>